<reference evidence="1 2" key="1">
    <citation type="submission" date="2018-12" db="EMBL/GenBank/DDBJ databases">
        <title>bacterium Hansschlegelia zhihuaiae S113.</title>
        <authorList>
            <person name="He J."/>
        </authorList>
    </citation>
    <scope>NUCLEOTIDE SEQUENCE [LARGE SCALE GENOMIC DNA]</scope>
    <source>
        <strain evidence="1 2">S 113</strain>
    </source>
</reference>
<comment type="caution">
    <text evidence="1">The sequence shown here is derived from an EMBL/GenBank/DDBJ whole genome shotgun (WGS) entry which is preliminary data.</text>
</comment>
<dbReference type="Proteomes" id="UP000289708">
    <property type="component" value="Unassembled WGS sequence"/>
</dbReference>
<keyword evidence="2" id="KW-1185">Reference proteome</keyword>
<dbReference type="RefSeq" id="WP_128777447.1">
    <property type="nucleotide sequence ID" value="NZ_RYFI01000009.1"/>
</dbReference>
<dbReference type="AlphaFoldDB" id="A0A4Q0MIE7"/>
<dbReference type="Pfam" id="PF08811">
    <property type="entry name" value="DUF1800"/>
    <property type="match status" value="1"/>
</dbReference>
<evidence type="ECO:0000313" key="1">
    <source>
        <dbReference type="EMBL" id="RXF73254.1"/>
    </source>
</evidence>
<protein>
    <submittedName>
        <fullName evidence="1">DUF1800 domain-containing protein</fullName>
    </submittedName>
</protein>
<organism evidence="1 2">
    <name type="scientific">Hansschlegelia zhihuaiae</name>
    <dbReference type="NCBI Taxonomy" id="405005"/>
    <lineage>
        <taxon>Bacteria</taxon>
        <taxon>Pseudomonadati</taxon>
        <taxon>Pseudomonadota</taxon>
        <taxon>Alphaproteobacteria</taxon>
        <taxon>Hyphomicrobiales</taxon>
        <taxon>Methylopilaceae</taxon>
        <taxon>Hansschlegelia</taxon>
    </lineage>
</organism>
<gene>
    <name evidence="1" type="ORF">EK403_10460</name>
</gene>
<evidence type="ECO:0000313" key="2">
    <source>
        <dbReference type="Proteomes" id="UP000289708"/>
    </source>
</evidence>
<sequence>MALSPAKAKLATLAFNRFGLGAKPGGLAKIGKNPLNALKRELATPDIALIPNENGDLPGYAKACQEGVAAIPDMAEINRANELKARFAKHIAVDIGYVERLVLFWSNHFSMLYSKSTIIKSTIGQWERDVVRKHVLGKFSDMLVQTIQHPAMIKYLDNDRSTGPVSPRGVSNNENLARELLELHTMGLGAYTQDDVQALALMLTGWTFQRDAQASDAGQFYFRPEWHQPGPQTFLGKNYPAGGLGQATAALVTLAKRPETGRNIARKLVRHFIMDEPTDGDEASMVAFEAMVAQLAKVFIDTGGDLAKMSVALLDLPGAWVETPGKFRRPYEYLVAQMRALNDYRALDKLMNPEGDTATRLLKGMFQPTWGWPTPDGYPDEDLHWMNPNAMAFRLDAAQQVARTVTDGLDFDPAVFANKLYGKALSTTTAERVAHAGSLLGGLTILFVSPEFQKR</sequence>
<dbReference type="EMBL" id="RYFI01000009">
    <property type="protein sequence ID" value="RXF73254.1"/>
    <property type="molecule type" value="Genomic_DNA"/>
</dbReference>
<accession>A0A4Q0MIE7</accession>
<name>A0A4Q0MIE7_9HYPH</name>
<dbReference type="InterPro" id="IPR014917">
    <property type="entry name" value="DUF1800"/>
</dbReference>
<dbReference type="OrthoDB" id="9772295at2"/>
<proteinExistence type="predicted"/>